<dbReference type="InterPro" id="IPR036390">
    <property type="entry name" value="WH_DNA-bd_sf"/>
</dbReference>
<dbReference type="SUPFAM" id="SSF46785">
    <property type="entry name" value="Winged helix' DNA-binding domain"/>
    <property type="match status" value="1"/>
</dbReference>
<dbReference type="InterPro" id="IPR036388">
    <property type="entry name" value="WH-like_DNA-bd_sf"/>
</dbReference>
<evidence type="ECO:0000313" key="2">
    <source>
        <dbReference type="Proteomes" id="UP001201463"/>
    </source>
</evidence>
<name>A0ABS8XG20_9BURK</name>
<organism evidence="1 2">
    <name type="scientific">Pelomonas caseinilytica</name>
    <dbReference type="NCBI Taxonomy" id="2906763"/>
    <lineage>
        <taxon>Bacteria</taxon>
        <taxon>Pseudomonadati</taxon>
        <taxon>Pseudomonadota</taxon>
        <taxon>Betaproteobacteria</taxon>
        <taxon>Burkholderiales</taxon>
        <taxon>Sphaerotilaceae</taxon>
        <taxon>Roseateles</taxon>
    </lineage>
</organism>
<comment type="caution">
    <text evidence="1">The sequence shown here is derived from an EMBL/GenBank/DDBJ whole genome shotgun (WGS) entry which is preliminary data.</text>
</comment>
<dbReference type="Gene3D" id="1.10.10.10">
    <property type="entry name" value="Winged helix-like DNA-binding domain superfamily/Winged helix DNA-binding domain"/>
    <property type="match status" value="1"/>
</dbReference>
<proteinExistence type="predicted"/>
<protein>
    <submittedName>
        <fullName evidence="1">Helix-turn-helix domain-containing protein</fullName>
    </submittedName>
</protein>
<dbReference type="RefSeq" id="WP_233394344.1">
    <property type="nucleotide sequence ID" value="NZ_JAJTWT010000011.1"/>
</dbReference>
<accession>A0ABS8XG20</accession>
<evidence type="ECO:0000313" key="1">
    <source>
        <dbReference type="EMBL" id="MCE4539824.1"/>
    </source>
</evidence>
<keyword evidence="2" id="KW-1185">Reference proteome</keyword>
<sequence length="406" mass="42511">MDSLISAAARALAQGDSLAALKRVALRDDPPALALRGIALAQLGELPRARELLRQAARSFGPREALARARCVVAEAEVALALRELAEPPRTLDAARATLEARGDHANALQARLIGTRRLLLLGRLDAARALLAPLEGQALPPLPGAVAALAAAELALRGLRLDEARAALARAEAAAARTGIAALQAEVAQARALLEQPAARRIAQGRAEALRLDEVAACLDSGALVVDACRHGLRAGAAWLPLARRPILFTLLRVLAQAWPGEAERDALIAQAFRIRHVDETHRARLRVEIGRLRALAGGLAGIEATARGFRLAPLQQRPVVLIAPPVDGGAGELTALLADGAAWSTSALALALGASQRTVQRSLAELEGQGLVRAVGQGRSRRWVAPPLTGFTTILLLPAALPIP</sequence>
<dbReference type="Proteomes" id="UP001201463">
    <property type="component" value="Unassembled WGS sequence"/>
</dbReference>
<gene>
    <name evidence="1" type="ORF">LXT12_21475</name>
</gene>
<dbReference type="EMBL" id="JAJTWT010000011">
    <property type="protein sequence ID" value="MCE4539824.1"/>
    <property type="molecule type" value="Genomic_DNA"/>
</dbReference>
<reference evidence="1 2" key="1">
    <citation type="submission" date="2021-12" db="EMBL/GenBank/DDBJ databases">
        <title>Genome seq of p7.</title>
        <authorList>
            <person name="Seo T."/>
        </authorList>
    </citation>
    <scope>NUCLEOTIDE SEQUENCE [LARGE SCALE GENOMIC DNA]</scope>
    <source>
        <strain evidence="1 2">P7</strain>
    </source>
</reference>